<comment type="catalytic activity">
    <reaction evidence="26">
        <text>L-glutamate(out) = L-glutamate(in)</text>
        <dbReference type="Rhea" id="RHEA:66336"/>
        <dbReference type="ChEBI" id="CHEBI:29985"/>
    </reaction>
    <physiologicalReaction direction="right-to-left" evidence="26">
        <dbReference type="Rhea" id="RHEA:66338"/>
    </physiologicalReaction>
</comment>
<comment type="similarity">
    <text evidence="4">Belongs to the dynein intermediate chain family.</text>
</comment>
<feature type="compositionally biased region" description="Acidic residues" evidence="30">
    <location>
        <begin position="1202"/>
        <end position="1218"/>
    </location>
</feature>
<dbReference type="PANTHER" id="PTHR12424:SF6">
    <property type="entry name" value="PROTEIN TWEETY HOMOLOG 2"/>
    <property type="match status" value="1"/>
</dbReference>
<sequence>MSAARVDYIAPWWVVWLHSVPHFSLRLQPVDSTFNPRDKSYQESLLLLGLLAAICLGLNLAFLITYLVCTCCCRRDHAVQTKQRSSCCITWTAAAAGLICCAAVGVGFYGNSETNDGAYQLENSLDNANHTFSGIDKLGWAILVSPFKPKQLVETSQVFENAQRMKVDLEQHLARLSEIFAARGDYIQTLKFIQQMAGNAVSQLSRLPVWREVTLQLTELSNQTTYVEYYRWLSYLLLFILDLVICLVTCLALAKRSKCLLASMLCCGMIALLLSWTSLAADTAAAVGTSDFCMAPDIFILNNTQGQISPEVTRYYLYCSQSVSSPFQQVLTVLQRSMTSMQIQVTGLLQVTVPLFPTAEKDLLEIQLLLNSSETSLHQLTAMLDCRGLHKDYLDALTGICYDGIEGLLFLGLFSLLAALAFSTLISAGPPAWKHFTSRDRDYDDIDDDDPFNPQARRIAAHNPPRGQLHSFCSYSSGLGSQSSLQPPTQTISNAPVSEYMNQAVLFGGNPRYENVPLIGRGSPPPTYSPSMRATYMSVADEHSRHYSAGDSGKGLPGGECRGDSVPDESRTLSKSEFLGHLDSAWALEASAAGGPGYRSRKPAMFCPSLRPQLMVSAAVTMEIVYVYLKKRSEFGKQCNFSDRPADLDIDIPPSPELATLYVERNPVDTGIQCSVSMSEHEANTERFEMETRGVNHVEGGWPKDVNPLELEQTIRFRKKVEKDENYINTITQLGSIMEHCIKQNNAVDIYQEYFDDEEEVEVTEEASSAKTINVFRDPQEIKRTATHLSWHPDGNRKLAVAYSCLDFQRAPAGMSHESYIWDLENPNRPEMALKPSSPLVTLEYNPKDSHVLLGGCYNGQIAFWDTRKGSLVAELSTIEFSHRDPVYGSIWLQSKTGTECFSASTDGQVMWWDIRKISEPTEVVILDITKKEQLENALGAISLEFESTLPTKFMVGTEQGIVISCNRKAKTSAEKIVCTFSGHHGPIYALQRNPFYPKNFLTVGDWTARVWSEDSRESSIMWTKYHMAYLTDGAWSPVRPAVFFTTKMDGTLDIWDFLFKQSDPALSLKVCDEALFCLRVQDNGCLIACGSQQGTTTLLEVSSGLSTLQRNEKNIASSIFERETRREKILEARQKEMRLKEKGKAEGKDEDQKDEELATNLEEMVAKAEQEFFDIVFTELKKKEAEAMHKTAKAQKKQSLEMDEEAEEDNVGEEGGGEEEKSA</sequence>
<keyword evidence="22 29" id="KW-0868">Chloride</keyword>
<evidence type="ECO:0000256" key="22">
    <source>
        <dbReference type="ARBA" id="ARBA00023214"/>
    </source>
</evidence>
<evidence type="ECO:0000256" key="6">
    <source>
        <dbReference type="ARBA" id="ARBA00022475"/>
    </source>
</evidence>
<evidence type="ECO:0000256" key="25">
    <source>
        <dbReference type="ARBA" id="ARBA00024190"/>
    </source>
</evidence>
<evidence type="ECO:0000256" key="3">
    <source>
        <dbReference type="ARBA" id="ARBA00009849"/>
    </source>
</evidence>
<feature type="region of interest" description="Disordered" evidence="30">
    <location>
        <begin position="544"/>
        <end position="569"/>
    </location>
</feature>
<evidence type="ECO:0000256" key="14">
    <source>
        <dbReference type="ARBA" id="ARBA00023017"/>
    </source>
</evidence>
<dbReference type="PANTHER" id="PTHR12424">
    <property type="entry name" value="TWEETY-RELATED"/>
    <property type="match status" value="1"/>
</dbReference>
<dbReference type="GO" id="GO:0097729">
    <property type="term" value="C:9+2 motile cilium"/>
    <property type="evidence" value="ECO:0007669"/>
    <property type="project" value="UniProtKB-ARBA"/>
</dbReference>
<evidence type="ECO:0000313" key="32">
    <source>
        <dbReference type="Proteomes" id="UP000028990"/>
    </source>
</evidence>
<evidence type="ECO:0000256" key="4">
    <source>
        <dbReference type="ARBA" id="ARBA00011059"/>
    </source>
</evidence>
<comment type="function">
    <text evidence="29">Probable chloride channel.</text>
</comment>
<keyword evidence="10" id="KW-0493">Microtubule</keyword>
<evidence type="ECO:0000256" key="9">
    <source>
        <dbReference type="ARBA" id="ARBA00022692"/>
    </source>
</evidence>
<dbReference type="GO" id="GO:0030030">
    <property type="term" value="P:cell projection organization"/>
    <property type="evidence" value="ECO:0007669"/>
    <property type="project" value="UniProtKB-KW"/>
</dbReference>
<evidence type="ECO:0000313" key="31">
    <source>
        <dbReference type="EMBL" id="KFO30524.1"/>
    </source>
</evidence>
<dbReference type="GO" id="GO:0005886">
    <property type="term" value="C:plasma membrane"/>
    <property type="evidence" value="ECO:0007669"/>
    <property type="project" value="UniProtKB-SubCell"/>
</dbReference>
<dbReference type="AlphaFoldDB" id="A0A091DEE8"/>
<evidence type="ECO:0000256" key="26">
    <source>
        <dbReference type="ARBA" id="ARBA00044642"/>
    </source>
</evidence>
<name>A0A091DEE8_FUKDA</name>
<dbReference type="EMBL" id="KN122402">
    <property type="protein sequence ID" value="KFO30524.1"/>
    <property type="molecule type" value="Genomic_DNA"/>
</dbReference>
<dbReference type="SMART" id="SM00320">
    <property type="entry name" value="WD40"/>
    <property type="match status" value="5"/>
</dbReference>
<dbReference type="GO" id="GO:0005930">
    <property type="term" value="C:axoneme"/>
    <property type="evidence" value="ECO:0007669"/>
    <property type="project" value="UniProtKB-SubCell"/>
</dbReference>
<evidence type="ECO:0000256" key="29">
    <source>
        <dbReference type="RuleBase" id="RU361114"/>
    </source>
</evidence>
<dbReference type="GO" id="GO:0005229">
    <property type="term" value="F:intracellularly calcium-gated chloride channel activity"/>
    <property type="evidence" value="ECO:0007669"/>
    <property type="project" value="TreeGrafter"/>
</dbReference>
<dbReference type="CDD" id="cd07912">
    <property type="entry name" value="Tweety_N"/>
    <property type="match status" value="1"/>
</dbReference>
<comment type="subcellular location">
    <subcellularLocation>
        <location evidence="2">Cell membrane</location>
        <topology evidence="2">Multi-pass membrane protein</topology>
    </subcellularLocation>
    <subcellularLocation>
        <location evidence="1">Cytoplasm</location>
        <location evidence="1">Cytoskeleton</location>
        <location evidence="1">Cilium axoneme</location>
    </subcellularLocation>
    <subcellularLocation>
        <location evidence="25">Dynein axonemal particle</location>
    </subcellularLocation>
</comment>
<accession>A0A091DEE8</accession>
<evidence type="ECO:0000256" key="18">
    <source>
        <dbReference type="ARBA" id="ARBA00023173"/>
    </source>
</evidence>
<dbReference type="InterPro" id="IPR015943">
    <property type="entry name" value="WD40/YVTN_repeat-like_dom_sf"/>
</dbReference>
<keyword evidence="7" id="KW-0963">Cytoplasm</keyword>
<keyword evidence="13 29" id="KW-1133">Transmembrane helix</keyword>
<dbReference type="InterPro" id="IPR006990">
    <property type="entry name" value="Tweety"/>
</dbReference>
<comment type="subunit">
    <text evidence="28">Consists of at least two heavy chains and a number of intermediate and light chains. Interacts with DNAAF2. Interacts with DNAAF6/PIH1D3. Interacts with HEATR2; probably involved in outer arm dynein assembly. Interacts with CFAP53.</text>
</comment>
<keyword evidence="18 29" id="KW-0869">Chloride channel</keyword>
<feature type="transmembrane region" description="Helical" evidence="29">
    <location>
        <begin position="88"/>
        <end position="109"/>
    </location>
</feature>
<evidence type="ECO:0000256" key="1">
    <source>
        <dbReference type="ARBA" id="ARBA00004430"/>
    </source>
</evidence>
<organism evidence="31 32">
    <name type="scientific">Fukomys damarensis</name>
    <name type="common">Damaraland mole rat</name>
    <name type="synonym">Cryptomys damarensis</name>
    <dbReference type="NCBI Taxonomy" id="885580"/>
    <lineage>
        <taxon>Eukaryota</taxon>
        <taxon>Metazoa</taxon>
        <taxon>Chordata</taxon>
        <taxon>Craniata</taxon>
        <taxon>Vertebrata</taxon>
        <taxon>Euteleostomi</taxon>
        <taxon>Mammalia</taxon>
        <taxon>Eutheria</taxon>
        <taxon>Euarchontoglires</taxon>
        <taxon>Glires</taxon>
        <taxon>Rodentia</taxon>
        <taxon>Hystricomorpha</taxon>
        <taxon>Bathyergidae</taxon>
        <taxon>Fukomys</taxon>
    </lineage>
</organism>
<keyword evidence="6" id="KW-1003">Cell membrane</keyword>
<dbReference type="GO" id="GO:0030286">
    <property type="term" value="C:dynein complex"/>
    <property type="evidence" value="ECO:0007669"/>
    <property type="project" value="UniProtKB-KW"/>
</dbReference>
<dbReference type="FunFam" id="2.130.10.10:FF:000371">
    <property type="entry name" value="dynein intermediate chain 2, axonemal"/>
    <property type="match status" value="1"/>
</dbReference>
<keyword evidence="8" id="KW-0853">WD repeat</keyword>
<evidence type="ECO:0000256" key="13">
    <source>
        <dbReference type="ARBA" id="ARBA00022989"/>
    </source>
</evidence>
<evidence type="ECO:0000256" key="19">
    <source>
        <dbReference type="ARBA" id="ARBA00023175"/>
    </source>
</evidence>
<comment type="similarity">
    <text evidence="3 29">Belongs to the tweety family.</text>
</comment>
<keyword evidence="32" id="KW-1185">Reference proteome</keyword>
<dbReference type="FunFam" id="2.130.10.10:FF:000380">
    <property type="entry name" value="Dynein intermediate chain 2, axonemal"/>
    <property type="match status" value="1"/>
</dbReference>
<keyword evidence="19" id="KW-0505">Motor protein</keyword>
<keyword evidence="20" id="KW-0325">Glycoprotein</keyword>
<keyword evidence="23" id="KW-0966">Cell projection</keyword>
<evidence type="ECO:0000256" key="21">
    <source>
        <dbReference type="ARBA" id="ARBA00023212"/>
    </source>
</evidence>
<proteinExistence type="inferred from homology"/>
<dbReference type="SUPFAM" id="SSF50978">
    <property type="entry name" value="WD40 repeat-like"/>
    <property type="match status" value="1"/>
</dbReference>
<evidence type="ECO:0000256" key="23">
    <source>
        <dbReference type="ARBA" id="ARBA00023273"/>
    </source>
</evidence>
<evidence type="ECO:0000256" key="20">
    <source>
        <dbReference type="ARBA" id="ARBA00023180"/>
    </source>
</evidence>
<dbReference type="GO" id="GO:0034707">
    <property type="term" value="C:chloride channel complex"/>
    <property type="evidence" value="ECO:0007669"/>
    <property type="project" value="UniProtKB-UniRule"/>
</dbReference>
<dbReference type="Pfam" id="PF00400">
    <property type="entry name" value="WD40"/>
    <property type="match status" value="1"/>
</dbReference>
<reference evidence="31 32" key="1">
    <citation type="submission" date="2013-11" db="EMBL/GenBank/DDBJ databases">
        <title>The Damaraland mole rat (Fukomys damarensis) genome and evolution of African mole rats.</title>
        <authorList>
            <person name="Gladyshev V.N."/>
            <person name="Fang X."/>
        </authorList>
    </citation>
    <scope>NUCLEOTIDE SEQUENCE [LARGE SCALE GENOMIC DNA]</scope>
    <source>
        <tissue evidence="31">Liver</tissue>
    </source>
</reference>
<evidence type="ECO:0000256" key="10">
    <source>
        <dbReference type="ARBA" id="ARBA00022701"/>
    </source>
</evidence>
<comment type="function">
    <text evidence="27">Part of the dynein complex of respiratory cilia.</text>
</comment>
<feature type="region of interest" description="Disordered" evidence="30">
    <location>
        <begin position="1185"/>
        <end position="1224"/>
    </location>
</feature>
<keyword evidence="11" id="KW-0677">Repeat</keyword>
<dbReference type="Pfam" id="PF04906">
    <property type="entry name" value="Tweety"/>
    <property type="match status" value="1"/>
</dbReference>
<keyword evidence="14" id="KW-0243">Dynein</keyword>
<keyword evidence="9 29" id="KW-0812">Transmembrane</keyword>
<evidence type="ECO:0000256" key="27">
    <source>
        <dbReference type="ARBA" id="ARBA00053763"/>
    </source>
</evidence>
<evidence type="ECO:0000256" key="15">
    <source>
        <dbReference type="ARBA" id="ARBA00023065"/>
    </source>
</evidence>
<evidence type="ECO:0000256" key="30">
    <source>
        <dbReference type="SAM" id="MobiDB-lite"/>
    </source>
</evidence>
<feature type="transmembrane region" description="Helical" evidence="29">
    <location>
        <begin position="232"/>
        <end position="253"/>
    </location>
</feature>
<dbReference type="InterPro" id="IPR001680">
    <property type="entry name" value="WD40_rpt"/>
</dbReference>
<keyword evidence="24 29" id="KW-0407">Ion channel</keyword>
<keyword evidence="17 29" id="KW-0472">Membrane</keyword>
<dbReference type="Gene3D" id="2.130.10.10">
    <property type="entry name" value="YVTN repeat-like/Quinoprotein amine dehydrogenase"/>
    <property type="match status" value="2"/>
</dbReference>
<keyword evidence="15 29" id="KW-0406">Ion transport</keyword>
<evidence type="ECO:0000256" key="17">
    <source>
        <dbReference type="ARBA" id="ARBA00023136"/>
    </source>
</evidence>
<gene>
    <name evidence="31" type="ORF">H920_08044</name>
</gene>
<comment type="caution">
    <text evidence="29">Lacks conserved residue(s) required for the propagation of feature annotation.</text>
</comment>
<keyword evidence="16" id="KW-0969">Cilium</keyword>
<evidence type="ECO:0000256" key="12">
    <source>
        <dbReference type="ARBA" id="ARBA00022794"/>
    </source>
</evidence>
<dbReference type="GO" id="GO:0120293">
    <property type="term" value="C:dynein axonemal particle"/>
    <property type="evidence" value="ECO:0007669"/>
    <property type="project" value="UniProtKB-SubCell"/>
</dbReference>
<keyword evidence="21" id="KW-0206">Cytoskeleton</keyword>
<evidence type="ECO:0000256" key="16">
    <source>
        <dbReference type="ARBA" id="ARBA00023069"/>
    </source>
</evidence>
<dbReference type="GO" id="GO:0005874">
    <property type="term" value="C:microtubule"/>
    <property type="evidence" value="ECO:0007669"/>
    <property type="project" value="UniProtKB-KW"/>
</dbReference>
<evidence type="ECO:0000256" key="2">
    <source>
        <dbReference type="ARBA" id="ARBA00004651"/>
    </source>
</evidence>
<evidence type="ECO:0000256" key="28">
    <source>
        <dbReference type="ARBA" id="ARBA00063546"/>
    </source>
</evidence>
<evidence type="ECO:0000256" key="11">
    <source>
        <dbReference type="ARBA" id="ARBA00022737"/>
    </source>
</evidence>
<evidence type="ECO:0000256" key="7">
    <source>
        <dbReference type="ARBA" id="ARBA00022490"/>
    </source>
</evidence>
<dbReference type="STRING" id="885580.ENSFDAP00000001169"/>
<keyword evidence="5 29" id="KW-0813">Transport</keyword>
<evidence type="ECO:0000256" key="24">
    <source>
        <dbReference type="ARBA" id="ARBA00023303"/>
    </source>
</evidence>
<dbReference type="GO" id="GO:0072320">
    <property type="term" value="F:volume-sensitive chloride channel activity"/>
    <property type="evidence" value="ECO:0007669"/>
    <property type="project" value="TreeGrafter"/>
</dbReference>
<keyword evidence="12" id="KW-0970">Cilium biogenesis/degradation</keyword>
<protein>
    <recommendedName>
        <fullName evidence="29">Protein tweety homolog</fullName>
    </recommendedName>
</protein>
<dbReference type="InterPro" id="IPR036322">
    <property type="entry name" value="WD40_repeat_dom_sf"/>
</dbReference>
<evidence type="ECO:0000256" key="5">
    <source>
        <dbReference type="ARBA" id="ARBA00022448"/>
    </source>
</evidence>
<dbReference type="Proteomes" id="UP000028990">
    <property type="component" value="Unassembled WGS sequence"/>
</dbReference>
<feature type="transmembrane region" description="Helical" evidence="29">
    <location>
        <begin position="408"/>
        <end position="429"/>
    </location>
</feature>
<feature type="transmembrane region" description="Helical" evidence="29">
    <location>
        <begin position="45"/>
        <end position="68"/>
    </location>
</feature>
<evidence type="ECO:0000256" key="8">
    <source>
        <dbReference type="ARBA" id="ARBA00022574"/>
    </source>
</evidence>
<dbReference type="eggNOG" id="KOG1587">
    <property type="taxonomic scope" value="Eukaryota"/>
</dbReference>